<evidence type="ECO:0000256" key="1">
    <source>
        <dbReference type="SAM" id="Phobius"/>
    </source>
</evidence>
<keyword evidence="1" id="KW-0812">Transmembrane</keyword>
<keyword evidence="3" id="KW-1185">Reference proteome</keyword>
<feature type="transmembrane region" description="Helical" evidence="1">
    <location>
        <begin position="6"/>
        <end position="27"/>
    </location>
</feature>
<keyword evidence="1" id="KW-0472">Membrane</keyword>
<proteinExistence type="predicted"/>
<dbReference type="Proteomes" id="UP001201701">
    <property type="component" value="Unassembled WGS sequence"/>
</dbReference>
<organism evidence="2 3">
    <name type="scientific">Mesorhizobium retamae</name>
    <dbReference type="NCBI Taxonomy" id="2912854"/>
    <lineage>
        <taxon>Bacteria</taxon>
        <taxon>Pseudomonadati</taxon>
        <taxon>Pseudomonadota</taxon>
        <taxon>Alphaproteobacteria</taxon>
        <taxon>Hyphomicrobiales</taxon>
        <taxon>Phyllobacteriaceae</taxon>
        <taxon>Mesorhizobium</taxon>
    </lineage>
</organism>
<name>A0ABS9QIS6_9HYPH</name>
<comment type="caution">
    <text evidence="2">The sequence shown here is derived from an EMBL/GenBank/DDBJ whole genome shotgun (WGS) entry which is preliminary data.</text>
</comment>
<evidence type="ECO:0008006" key="4">
    <source>
        <dbReference type="Google" id="ProtNLM"/>
    </source>
</evidence>
<sequence length="176" mass="19004">MPEALFLVLTVVVVLTLGMIFWAVFALTRAKLGRVAAQKLSLGSDGYVEVPLAAAFGGWKGLPWIAATSSDIAPLLRLGPDRLEYRVIRFKSRPYSDVSRVDVRTTIGTVNIVIDFHGSWRNFAGNAASLENAAEAIEILARKGCPLSNRAEQLRATIGAEQLRQLTEPSIAPTAG</sequence>
<reference evidence="2 3" key="1">
    <citation type="submission" date="2022-02" db="EMBL/GenBank/DDBJ databases">
        <title>Draft genome sequence of Mezorhizobium retamae strain IRAMC:0171 isolated from Retama raetam nodules.</title>
        <authorList>
            <person name="Bengaied R."/>
            <person name="Sbissi I."/>
            <person name="Huber K."/>
            <person name="Ghodbane F."/>
            <person name="Nouioui I."/>
            <person name="Tarhouni M."/>
            <person name="Gtari M."/>
        </authorList>
    </citation>
    <scope>NUCLEOTIDE SEQUENCE [LARGE SCALE GENOMIC DNA]</scope>
    <source>
        <strain evidence="2 3">IRAMC:0171</strain>
    </source>
</reference>
<evidence type="ECO:0000313" key="2">
    <source>
        <dbReference type="EMBL" id="MCG7507301.1"/>
    </source>
</evidence>
<protein>
    <recommendedName>
        <fullName evidence="4">DUF2726 domain-containing protein</fullName>
    </recommendedName>
</protein>
<accession>A0ABS9QIS6</accession>
<keyword evidence="1" id="KW-1133">Transmembrane helix</keyword>
<dbReference type="RefSeq" id="WP_239368315.1">
    <property type="nucleotide sequence ID" value="NZ_JAKREW010000022.1"/>
</dbReference>
<gene>
    <name evidence="2" type="ORF">L4923_19905</name>
</gene>
<evidence type="ECO:0000313" key="3">
    <source>
        <dbReference type="Proteomes" id="UP001201701"/>
    </source>
</evidence>
<dbReference type="EMBL" id="JAKREW010000022">
    <property type="protein sequence ID" value="MCG7507301.1"/>
    <property type="molecule type" value="Genomic_DNA"/>
</dbReference>